<keyword evidence="2" id="KW-1185">Reference proteome</keyword>
<dbReference type="AlphaFoldDB" id="K5W1K8"/>
<evidence type="ECO:0000313" key="2">
    <source>
        <dbReference type="Proteomes" id="UP000008370"/>
    </source>
</evidence>
<proteinExistence type="predicted"/>
<dbReference type="KEGG" id="pco:PHACADRAFT_30111"/>
<dbReference type="EMBL" id="JH930474">
    <property type="protein sequence ID" value="EKM52995.1"/>
    <property type="molecule type" value="Genomic_DNA"/>
</dbReference>
<accession>K5W1K8</accession>
<dbReference type="HOGENOM" id="CLU_552204_0_0_1"/>
<dbReference type="GeneID" id="18919619"/>
<evidence type="ECO:0000313" key="1">
    <source>
        <dbReference type="EMBL" id="EKM52995.1"/>
    </source>
</evidence>
<dbReference type="InParanoid" id="K5W1K8"/>
<gene>
    <name evidence="1" type="ORF">PHACADRAFT_30111</name>
</gene>
<sequence length="446" mass="49983">MSSACLVSLAGIGHILSGAISSLISSPVKVEPTIVDSLSHLIIDYRGPWVQPWIHRVYAGMASKYGDDDLQVLTGGGITLRLSGVYRRQDSAAKDKYAPASWCEGLPRSLPGSMFHILKFTLHDLRFHSTAELLRFVQGSPLLSELSCTKLKFDKDMPPQFTDRHRRARNRLRHVRVTDCGSSSDDLDLAFWIFHVQAPHGVFKRVLLDSFSQWDILHSAAHAICGASTFKEVSVIPQFMKEPPECELYARMLDSKAVFSYQIHIRVVKNTPNSEFSAHGIRSMTFDFLRRTKVEDVASMGWQSIEQAALDMRPSEKLRINVHELPVFEWFLDAIPAGRILSQLCHPRNVEILYVHGLPSTVRTTAEEILRAPSTYTVDGRAVQLKRPQIIRLAGCEDDAKKQAFLREVLASNQAKHLQPQIDGALTSPRGTAVVTSLRSLTEYTN</sequence>
<name>K5W1K8_PHACS</name>
<dbReference type="RefSeq" id="XP_007397606.1">
    <property type="nucleotide sequence ID" value="XM_007397544.1"/>
</dbReference>
<organism evidence="1 2">
    <name type="scientific">Phanerochaete carnosa (strain HHB-10118-sp)</name>
    <name type="common">White-rot fungus</name>
    <name type="synonym">Peniophora carnosa</name>
    <dbReference type="NCBI Taxonomy" id="650164"/>
    <lineage>
        <taxon>Eukaryota</taxon>
        <taxon>Fungi</taxon>
        <taxon>Dikarya</taxon>
        <taxon>Basidiomycota</taxon>
        <taxon>Agaricomycotina</taxon>
        <taxon>Agaricomycetes</taxon>
        <taxon>Polyporales</taxon>
        <taxon>Phanerochaetaceae</taxon>
        <taxon>Phanerochaete</taxon>
    </lineage>
</organism>
<dbReference type="Proteomes" id="UP000008370">
    <property type="component" value="Unassembled WGS sequence"/>
</dbReference>
<protein>
    <submittedName>
        <fullName evidence="1">Uncharacterized protein</fullName>
    </submittedName>
</protein>
<reference evidence="1 2" key="1">
    <citation type="journal article" date="2012" name="BMC Genomics">
        <title>Comparative genomics of the white-rot fungi, Phanerochaete carnosa and P. chrysosporium, to elucidate the genetic basis of the distinct wood types they colonize.</title>
        <authorList>
            <person name="Suzuki H."/>
            <person name="MacDonald J."/>
            <person name="Syed K."/>
            <person name="Salamov A."/>
            <person name="Hori C."/>
            <person name="Aerts A."/>
            <person name="Henrissat B."/>
            <person name="Wiebenga A."/>
            <person name="vanKuyk P.A."/>
            <person name="Barry K."/>
            <person name="Lindquist E."/>
            <person name="LaButti K."/>
            <person name="Lapidus A."/>
            <person name="Lucas S."/>
            <person name="Coutinho P."/>
            <person name="Gong Y."/>
            <person name="Samejima M."/>
            <person name="Mahadevan R."/>
            <person name="Abou-Zaid M."/>
            <person name="de Vries R.P."/>
            <person name="Igarashi K."/>
            <person name="Yadav J.S."/>
            <person name="Grigoriev I.V."/>
            <person name="Master E.R."/>
        </authorList>
    </citation>
    <scope>NUCLEOTIDE SEQUENCE [LARGE SCALE GENOMIC DNA]</scope>
    <source>
        <strain evidence="1 2">HHB-10118-sp</strain>
    </source>
</reference>